<gene>
    <name evidence="1" type="ORF">UN63_12460</name>
</gene>
<organism evidence="1 2">
    <name type="scientific">Oceanisphaera arctica</name>
    <dbReference type="NCBI Taxonomy" id="641510"/>
    <lineage>
        <taxon>Bacteria</taxon>
        <taxon>Pseudomonadati</taxon>
        <taxon>Pseudomonadota</taxon>
        <taxon>Gammaproteobacteria</taxon>
        <taxon>Aeromonadales</taxon>
        <taxon>Aeromonadaceae</taxon>
        <taxon>Oceanisphaera</taxon>
    </lineage>
</organism>
<dbReference type="EMBL" id="MPZM01000031">
    <property type="protein sequence ID" value="PPL15483.1"/>
    <property type="molecule type" value="Genomic_DNA"/>
</dbReference>
<dbReference type="Proteomes" id="UP000242231">
    <property type="component" value="Unassembled WGS sequence"/>
</dbReference>
<evidence type="ECO:0000313" key="1">
    <source>
        <dbReference type="EMBL" id="PPL15483.1"/>
    </source>
</evidence>
<keyword evidence="2" id="KW-1185">Reference proteome</keyword>
<proteinExistence type="predicted"/>
<sequence>MLMDKYVEKLELDVASKFEQSVVSVLMKDDYESKYIKARVLDACFKAELIEVIDRDVYSERFDWVEKVIEMNLASFKLLDIAEKKQIKAMSLREVREVADAKVEAIIKNIVKRVLNAPQEFPMGSNI</sequence>
<name>A0A2P5TK55_9GAMM</name>
<reference evidence="2" key="1">
    <citation type="submission" date="2016-11" db="EMBL/GenBank/DDBJ databases">
        <authorList>
            <person name="Sisinthy S."/>
            <person name="Ara S."/>
            <person name="Gundlapally S.R."/>
        </authorList>
    </citation>
    <scope>NUCLEOTIDE SEQUENCE [LARGE SCALE GENOMIC DNA]</scope>
    <source>
        <strain evidence="2">V1-41</strain>
    </source>
</reference>
<protein>
    <submittedName>
        <fullName evidence="1">Uncharacterized protein</fullName>
    </submittedName>
</protein>
<comment type="caution">
    <text evidence="1">The sequence shown here is derived from an EMBL/GenBank/DDBJ whole genome shotgun (WGS) entry which is preliminary data.</text>
</comment>
<accession>A0A2P5TK55</accession>
<dbReference type="AlphaFoldDB" id="A0A2P5TK55"/>
<evidence type="ECO:0000313" key="2">
    <source>
        <dbReference type="Proteomes" id="UP000242231"/>
    </source>
</evidence>